<dbReference type="STRING" id="97972.A0A2V1D3X0"/>
<evidence type="ECO:0000259" key="5">
    <source>
        <dbReference type="Pfam" id="PF01494"/>
    </source>
</evidence>
<dbReference type="Gene3D" id="3.50.50.60">
    <property type="entry name" value="FAD/NAD(P)-binding domain"/>
    <property type="match status" value="1"/>
</dbReference>
<evidence type="ECO:0000256" key="1">
    <source>
        <dbReference type="ARBA" id="ARBA00007992"/>
    </source>
</evidence>
<comment type="similarity">
    <text evidence="1">Belongs to the paxM FAD-dependent monooxygenase family.</text>
</comment>
<keyword evidence="4" id="KW-0560">Oxidoreductase</keyword>
<dbReference type="PANTHER" id="PTHR47356:SF2">
    <property type="entry name" value="FAD-BINDING DOMAIN-CONTAINING PROTEIN-RELATED"/>
    <property type="match status" value="1"/>
</dbReference>
<keyword evidence="7" id="KW-1185">Reference proteome</keyword>
<evidence type="ECO:0000313" key="7">
    <source>
        <dbReference type="Proteomes" id="UP000244855"/>
    </source>
</evidence>
<protein>
    <submittedName>
        <fullName evidence="6">FAD/NAD(P)-binding domain-containing protein</fullName>
    </submittedName>
</protein>
<dbReference type="InterPro" id="IPR036188">
    <property type="entry name" value="FAD/NAD-bd_sf"/>
</dbReference>
<evidence type="ECO:0000256" key="3">
    <source>
        <dbReference type="ARBA" id="ARBA00022827"/>
    </source>
</evidence>
<dbReference type="GO" id="GO:0071949">
    <property type="term" value="F:FAD binding"/>
    <property type="evidence" value="ECO:0007669"/>
    <property type="project" value="InterPro"/>
</dbReference>
<name>A0A2V1D3X0_9PLEO</name>
<dbReference type="AlphaFoldDB" id="A0A2V1D3X0"/>
<dbReference type="EMBL" id="KZ805653">
    <property type="protein sequence ID" value="PVH92726.1"/>
    <property type="molecule type" value="Genomic_DNA"/>
</dbReference>
<gene>
    <name evidence="6" type="ORF">DM02DRAFT_575351</name>
</gene>
<dbReference type="Proteomes" id="UP000244855">
    <property type="component" value="Unassembled WGS sequence"/>
</dbReference>
<reference evidence="6 7" key="1">
    <citation type="journal article" date="2018" name="Sci. Rep.">
        <title>Comparative genomics provides insights into the lifestyle and reveals functional heterogeneity of dark septate endophytic fungi.</title>
        <authorList>
            <person name="Knapp D.G."/>
            <person name="Nemeth J.B."/>
            <person name="Barry K."/>
            <person name="Hainaut M."/>
            <person name="Henrissat B."/>
            <person name="Johnson J."/>
            <person name="Kuo A."/>
            <person name="Lim J.H.P."/>
            <person name="Lipzen A."/>
            <person name="Nolan M."/>
            <person name="Ohm R.A."/>
            <person name="Tamas L."/>
            <person name="Grigoriev I.V."/>
            <person name="Spatafora J.W."/>
            <person name="Nagy L.G."/>
            <person name="Kovacs G.M."/>
        </authorList>
    </citation>
    <scope>NUCLEOTIDE SEQUENCE [LARGE SCALE GENOMIC DNA]</scope>
    <source>
        <strain evidence="6 7">DSE2036</strain>
    </source>
</reference>
<dbReference type="InterPro" id="IPR050562">
    <property type="entry name" value="FAD_mOase_fung"/>
</dbReference>
<keyword evidence="3" id="KW-0274">FAD</keyword>
<feature type="non-terminal residue" evidence="6">
    <location>
        <position position="480"/>
    </location>
</feature>
<accession>A0A2V1D3X0</accession>
<dbReference type="PANTHER" id="PTHR47356">
    <property type="entry name" value="FAD-DEPENDENT MONOOXYGENASE ASQG-RELATED"/>
    <property type="match status" value="1"/>
</dbReference>
<evidence type="ECO:0000313" key="6">
    <source>
        <dbReference type="EMBL" id="PVH92726.1"/>
    </source>
</evidence>
<sequence>MSSNSQQDPFRVIIVGGSIAGLTLALCLERAGIDYLVLEARDRIDPQVGASIGIFSNGARILEQLGVYDKIEQNTDAPIWYEMLTGEGTLVQKGDSLLLIHSRTGYPVAFLERRQVLQILYENISNRSRIITQKKVKTVDHIENGLFVHCEDGSVFAGDVVAGADGVHSRIRRVMWQHAESKNSLVHLEKDKNAMFAEYRCLYGISSAVPELEAKTQYRTFNKNYSFLVHVGKDGICFWFVFEKLDKIYRPPNMPRYNDDSDPDEFVKRFLHCRVSQKVAFGALWERRTATKLAALEEAQYRHWAYDRMVCLGDSIHKMTPNIGQGGNWAIESAAALTNQLYALLEQTKGRPSIRDIAMALGHYENSRQARTREVCDTAGTATRLEAFAGFHHRLLSLYVVPYAGDMLVDVHCQAVAGAPMLDFIPPPERSLRDGTVFEAARLAERGDTVGWRMLRSLPLLAICFVGHVGHMSGRIDTRP</sequence>
<evidence type="ECO:0000256" key="2">
    <source>
        <dbReference type="ARBA" id="ARBA00022630"/>
    </source>
</evidence>
<dbReference type="PRINTS" id="PR00420">
    <property type="entry name" value="RNGMNOXGNASE"/>
</dbReference>
<feature type="domain" description="FAD-binding" evidence="5">
    <location>
        <begin position="11"/>
        <end position="350"/>
    </location>
</feature>
<dbReference type="Pfam" id="PF01494">
    <property type="entry name" value="FAD_binding_3"/>
    <property type="match status" value="1"/>
</dbReference>
<evidence type="ECO:0000256" key="4">
    <source>
        <dbReference type="ARBA" id="ARBA00023002"/>
    </source>
</evidence>
<dbReference type="GO" id="GO:0004497">
    <property type="term" value="F:monooxygenase activity"/>
    <property type="evidence" value="ECO:0007669"/>
    <property type="project" value="InterPro"/>
</dbReference>
<organism evidence="6 7">
    <name type="scientific">Periconia macrospinosa</name>
    <dbReference type="NCBI Taxonomy" id="97972"/>
    <lineage>
        <taxon>Eukaryota</taxon>
        <taxon>Fungi</taxon>
        <taxon>Dikarya</taxon>
        <taxon>Ascomycota</taxon>
        <taxon>Pezizomycotina</taxon>
        <taxon>Dothideomycetes</taxon>
        <taxon>Pleosporomycetidae</taxon>
        <taxon>Pleosporales</taxon>
        <taxon>Massarineae</taxon>
        <taxon>Periconiaceae</taxon>
        <taxon>Periconia</taxon>
    </lineage>
</organism>
<proteinExistence type="inferred from homology"/>
<dbReference type="InterPro" id="IPR002938">
    <property type="entry name" value="FAD-bd"/>
</dbReference>
<dbReference type="SUPFAM" id="SSF51905">
    <property type="entry name" value="FAD/NAD(P)-binding domain"/>
    <property type="match status" value="1"/>
</dbReference>
<dbReference type="OrthoDB" id="2431938at2759"/>
<keyword evidence="2" id="KW-0285">Flavoprotein</keyword>